<evidence type="ECO:0000256" key="4">
    <source>
        <dbReference type="ARBA" id="ARBA00031552"/>
    </source>
</evidence>
<dbReference type="Proteomes" id="UP000093000">
    <property type="component" value="Unassembled WGS sequence"/>
</dbReference>
<evidence type="ECO:0000313" key="7">
    <source>
        <dbReference type="EMBL" id="OBZ91732.1"/>
    </source>
</evidence>
<organism evidence="7 8">
    <name type="scientific">Choanephora cucurbitarum</name>
    <dbReference type="NCBI Taxonomy" id="101091"/>
    <lineage>
        <taxon>Eukaryota</taxon>
        <taxon>Fungi</taxon>
        <taxon>Fungi incertae sedis</taxon>
        <taxon>Mucoromycota</taxon>
        <taxon>Mucoromycotina</taxon>
        <taxon>Mucoromycetes</taxon>
        <taxon>Mucorales</taxon>
        <taxon>Mucorineae</taxon>
        <taxon>Choanephoraceae</taxon>
        <taxon>Choanephoroideae</taxon>
        <taxon>Choanephora</taxon>
    </lineage>
</organism>
<reference evidence="7 8" key="1">
    <citation type="submission" date="2016-03" db="EMBL/GenBank/DDBJ databases">
        <title>Choanephora cucurbitarum.</title>
        <authorList>
            <person name="Min B."/>
            <person name="Park H."/>
            <person name="Park J.-H."/>
            <person name="Shin H.-D."/>
            <person name="Choi I.-G."/>
        </authorList>
    </citation>
    <scope>NUCLEOTIDE SEQUENCE [LARGE SCALE GENOMIC DNA]</scope>
    <source>
        <strain evidence="7 8">KUS-F28377</strain>
    </source>
</reference>
<dbReference type="GO" id="GO:0017178">
    <property type="term" value="F:diphthine-ammonia ligase activity"/>
    <property type="evidence" value="ECO:0007669"/>
    <property type="project" value="UniProtKB-EC"/>
</dbReference>
<gene>
    <name evidence="7" type="ORF">A0J61_00189</name>
</gene>
<accession>A0A1C7NRI8</accession>
<dbReference type="Gene3D" id="3.40.50.620">
    <property type="entry name" value="HUPs"/>
    <property type="match status" value="1"/>
</dbReference>
<dbReference type="EMBL" id="LUGH01000004">
    <property type="protein sequence ID" value="OBZ91732.1"/>
    <property type="molecule type" value="Genomic_DNA"/>
</dbReference>
<dbReference type="Pfam" id="PF01902">
    <property type="entry name" value="Diphthami_syn_2"/>
    <property type="match status" value="1"/>
</dbReference>
<name>A0A1C7NRI8_9FUNG</name>
<evidence type="ECO:0000256" key="1">
    <source>
        <dbReference type="ARBA" id="ARBA00012089"/>
    </source>
</evidence>
<dbReference type="InParanoid" id="A0A1C7NRI8"/>
<feature type="domain" description="Diphthamide synthase" evidence="6">
    <location>
        <begin position="4"/>
        <end position="231"/>
    </location>
</feature>
<dbReference type="CDD" id="cd01994">
    <property type="entry name" value="AANH_PF0828-like"/>
    <property type="match status" value="1"/>
</dbReference>
<evidence type="ECO:0000256" key="3">
    <source>
        <dbReference type="ARBA" id="ARBA00029814"/>
    </source>
</evidence>
<dbReference type="InterPro" id="IPR014729">
    <property type="entry name" value="Rossmann-like_a/b/a_fold"/>
</dbReference>
<evidence type="ECO:0000256" key="2">
    <source>
        <dbReference type="ARBA" id="ARBA00018426"/>
    </source>
</evidence>
<comment type="catalytic activity">
    <reaction evidence="5">
        <text>diphthine-[translation elongation factor 2] + NH4(+) + ATP = diphthamide-[translation elongation factor 2] + AMP + diphosphate + H(+)</text>
        <dbReference type="Rhea" id="RHEA:19753"/>
        <dbReference type="Rhea" id="RHEA-COMP:10172"/>
        <dbReference type="Rhea" id="RHEA-COMP:10174"/>
        <dbReference type="ChEBI" id="CHEBI:15378"/>
        <dbReference type="ChEBI" id="CHEBI:16692"/>
        <dbReference type="ChEBI" id="CHEBI:28938"/>
        <dbReference type="ChEBI" id="CHEBI:30616"/>
        <dbReference type="ChEBI" id="CHEBI:33019"/>
        <dbReference type="ChEBI" id="CHEBI:82696"/>
        <dbReference type="ChEBI" id="CHEBI:456215"/>
        <dbReference type="EC" id="6.3.1.14"/>
    </reaction>
</comment>
<dbReference type="AlphaFoldDB" id="A0A1C7NRI8"/>
<comment type="caution">
    <text evidence="7">The sequence shown here is derived from an EMBL/GenBank/DDBJ whole genome shotgun (WGS) entry which is preliminary data.</text>
</comment>
<sequence>MTTAAVSFTGGKDCTLALHRVRSQNIQVAVLVTFSPPSTDPKSFKAHSLEIIQQQAIALGIEHTVCIIDGPDYLTSYQTQIKRLVDRYGINTLVTGDVLPVCSDFMERAVQDTGVTLVRPLWQQSQSLLLKEMWESNFQMLITCINSTKISADILARVEHVFEAGKLLTKEGIDAIKHQMDSISSFSPTGEYGELHTMVLDCPLYESKRLEIDHEKLHEGDFIYLKINQVRLIAK</sequence>
<dbReference type="SUPFAM" id="SSF52402">
    <property type="entry name" value="Adenine nucleotide alpha hydrolases-like"/>
    <property type="match status" value="1"/>
</dbReference>
<dbReference type="InterPro" id="IPR002761">
    <property type="entry name" value="Diphthami_syn_dom"/>
</dbReference>
<dbReference type="OrthoDB" id="686384at2759"/>
<proteinExistence type="predicted"/>
<protein>
    <recommendedName>
        <fullName evidence="2">Diphthine--ammonia ligase</fullName>
        <ecNumber evidence="1">6.3.1.14</ecNumber>
    </recommendedName>
    <alternativeName>
        <fullName evidence="3">Diphthamide synthase</fullName>
    </alternativeName>
    <alternativeName>
        <fullName evidence="4">Diphthamide synthetase</fullName>
    </alternativeName>
</protein>
<evidence type="ECO:0000313" key="8">
    <source>
        <dbReference type="Proteomes" id="UP000093000"/>
    </source>
</evidence>
<dbReference type="STRING" id="101091.A0A1C7NRI8"/>
<dbReference type="Gene3D" id="3.90.1490.10">
    <property type="entry name" value="putative n-type atp pyrophosphatase, domain 2"/>
    <property type="match status" value="1"/>
</dbReference>
<evidence type="ECO:0000259" key="6">
    <source>
        <dbReference type="Pfam" id="PF01902"/>
    </source>
</evidence>
<keyword evidence="8" id="KW-1185">Reference proteome</keyword>
<evidence type="ECO:0000256" key="5">
    <source>
        <dbReference type="ARBA" id="ARBA00048108"/>
    </source>
</evidence>
<dbReference type="EC" id="6.3.1.14" evidence="1"/>